<dbReference type="Pfam" id="PF16391">
    <property type="entry name" value="DUF5000"/>
    <property type="match status" value="1"/>
</dbReference>
<dbReference type="InterPro" id="IPR008979">
    <property type="entry name" value="Galactose-bd-like_sf"/>
</dbReference>
<protein>
    <recommendedName>
        <fullName evidence="2">F5/8 type C domain-containing protein</fullName>
    </recommendedName>
</protein>
<reference evidence="3 4" key="1">
    <citation type="submission" date="2016-08" db="EMBL/GenBank/DDBJ databases">
        <authorList>
            <person name="Seilhamer J.J."/>
        </authorList>
    </citation>
    <scope>NUCLEOTIDE SEQUENCE [LARGE SCALE GENOMIC DNA]</scope>
    <source>
        <strain evidence="3 4">DX4</strain>
    </source>
</reference>
<dbReference type="Pfam" id="PF17166">
    <property type="entry name" value="DUF5126"/>
    <property type="match status" value="1"/>
</dbReference>
<keyword evidence="4" id="KW-1185">Reference proteome</keyword>
<dbReference type="AlphaFoldDB" id="A0A1D7QCB5"/>
<organism evidence="3 4">
    <name type="scientific">Pedobacter steynii</name>
    <dbReference type="NCBI Taxonomy" id="430522"/>
    <lineage>
        <taxon>Bacteria</taxon>
        <taxon>Pseudomonadati</taxon>
        <taxon>Bacteroidota</taxon>
        <taxon>Sphingobacteriia</taxon>
        <taxon>Sphingobacteriales</taxon>
        <taxon>Sphingobacteriaceae</taxon>
        <taxon>Pedobacter</taxon>
    </lineage>
</organism>
<dbReference type="OrthoDB" id="621114at2"/>
<feature type="signal peptide" evidence="1">
    <location>
        <begin position="1"/>
        <end position="24"/>
    </location>
</feature>
<dbReference type="Pfam" id="PF16323">
    <property type="entry name" value="DUF4959"/>
    <property type="match status" value="1"/>
</dbReference>
<evidence type="ECO:0000313" key="4">
    <source>
        <dbReference type="Proteomes" id="UP000094313"/>
    </source>
</evidence>
<dbReference type="InterPro" id="IPR000421">
    <property type="entry name" value="FA58C"/>
</dbReference>
<sequence>MKRNKYIAFPVLCTLFVLFSCNKAEINGILEDNQSAPGQVSNVRVENQNGQAKISYTLPNNKDLLYVKAVYGIANGQQREILASGYTNNLIVDGFSDTNPHEIKLYAVNKSEKASEPVSVTVTPLIAPFRLIFNALKASATFGGVRVNTINKFKATVAIVPLLDSLGNGDWANLENVYTQDSVISASIRGLKPKPGKFAFYVRDRWLNRSDTLVMNLTPLEENLLNKDLFEEVRLPGDAEYMYNTTLNMMWDKRTNLGSWPCVYTQESAGSPQTVSFSIGKEAKLSRIVIYPRREAGYYDKGNLRDFEVWGSNNPNQDGSWASWTRLMTCNVMKPSGSPLGTDTGADEAYGKAGWSFDFPEDAVKYKYLRIRNLKNWRSSYFMEIAQVSIWGVY</sequence>
<dbReference type="SUPFAM" id="SSF49785">
    <property type="entry name" value="Galactose-binding domain-like"/>
    <property type="match status" value="1"/>
</dbReference>
<dbReference type="EMBL" id="CP017141">
    <property type="protein sequence ID" value="AOM76346.1"/>
    <property type="molecule type" value="Genomic_DNA"/>
</dbReference>
<dbReference type="Proteomes" id="UP000094313">
    <property type="component" value="Chromosome"/>
</dbReference>
<dbReference type="KEGG" id="psty:BFS30_03760"/>
<keyword evidence="1" id="KW-0732">Signal</keyword>
<dbReference type="Gene3D" id="2.60.120.260">
    <property type="entry name" value="Galactose-binding domain-like"/>
    <property type="match status" value="1"/>
</dbReference>
<name>A0A1D7QCB5_9SPHI</name>
<feature type="domain" description="F5/8 type C" evidence="2">
    <location>
        <begin position="260"/>
        <end position="390"/>
    </location>
</feature>
<dbReference type="InterPro" id="IPR033431">
    <property type="entry name" value="DUF5126"/>
</dbReference>
<dbReference type="InterPro" id="IPR032527">
    <property type="entry name" value="DUF4959"/>
</dbReference>
<dbReference type="PROSITE" id="PS50022">
    <property type="entry name" value="FA58C_3"/>
    <property type="match status" value="1"/>
</dbReference>
<evidence type="ECO:0000259" key="2">
    <source>
        <dbReference type="PROSITE" id="PS50022"/>
    </source>
</evidence>
<dbReference type="RefSeq" id="WP_069378042.1">
    <property type="nucleotide sequence ID" value="NZ_CP017141.1"/>
</dbReference>
<feature type="chain" id="PRO_5009098345" description="F5/8 type C domain-containing protein" evidence="1">
    <location>
        <begin position="25"/>
        <end position="394"/>
    </location>
</feature>
<accession>A0A1D7QCB5</accession>
<gene>
    <name evidence="3" type="ORF">BFS30_03760</name>
</gene>
<proteinExistence type="predicted"/>
<dbReference type="PROSITE" id="PS51257">
    <property type="entry name" value="PROKAR_LIPOPROTEIN"/>
    <property type="match status" value="1"/>
</dbReference>
<evidence type="ECO:0000313" key="3">
    <source>
        <dbReference type="EMBL" id="AOM76346.1"/>
    </source>
</evidence>
<dbReference type="InterPro" id="IPR032164">
    <property type="entry name" value="DUF5000"/>
</dbReference>
<evidence type="ECO:0000256" key="1">
    <source>
        <dbReference type="SAM" id="SignalP"/>
    </source>
</evidence>